<feature type="active site" evidence="8">
    <location>
        <position position="329"/>
    </location>
</feature>
<sequence>MGEVPKISVEVVPEPPASGDLVEFVPEGKRVSSDIPEEEFRGKKLSTLLLREGGRRRLYVGLGPQESIGPAILRKASGAAVRSLVKIGAEQISILAQEWEDHLDAIVEGALLGAYRFERYKPETLRSRTGLRQLWLCIAPRLRREAKEKAKLGQLVAEATNLVRDLGNEPGNVIFPEALAERAHQLAKEYGLSCRVFEPRELEEKGFGGLLAVGSGSVHGPRLILLEYSGKDPGRPPIALVGKAITFDSGGISLKPGERMDEMKFDKMGGCAVLGILCAASRLQLPTRVVGVLAAAENLPGPSAYRPGDIIRTYDGNTIEVLNTDAEGRIVLADAIAYVKKEFRPSLIIDLATLTGACIVALGKEKAGLFTPDRELREAFWSLGEEVNNPVWPLPLGEEFDEQIKSDIALVKNVGGKEGGACTAAAFLQKWVGDTRWVHLDIAGPAWITKEVAYLEKGPTGFGVSLITRFLLGQANQAQRTKPSQKGSGRKR</sequence>
<dbReference type="GO" id="GO:0005737">
    <property type="term" value="C:cytoplasm"/>
    <property type="evidence" value="ECO:0007669"/>
    <property type="project" value="UniProtKB-SubCell"/>
</dbReference>
<dbReference type="Pfam" id="PF00883">
    <property type="entry name" value="Peptidase_M17"/>
    <property type="match status" value="1"/>
</dbReference>
<dbReference type="Proteomes" id="UP000663859">
    <property type="component" value="Unassembled WGS sequence"/>
</dbReference>
<evidence type="ECO:0000256" key="4">
    <source>
        <dbReference type="ARBA" id="ARBA00022438"/>
    </source>
</evidence>
<feature type="binding site" evidence="8">
    <location>
        <position position="248"/>
    </location>
    <ligand>
        <name>Mn(2+)</name>
        <dbReference type="ChEBI" id="CHEBI:29035"/>
        <label>2</label>
    </ligand>
</feature>
<comment type="cofactor">
    <cofactor evidence="8">
        <name>Mn(2+)</name>
        <dbReference type="ChEBI" id="CHEBI:29035"/>
    </cofactor>
    <text evidence="8">Binds 2 manganese ions per subunit.</text>
</comment>
<dbReference type="SUPFAM" id="SSF53187">
    <property type="entry name" value="Zn-dependent exopeptidases"/>
    <property type="match status" value="1"/>
</dbReference>
<dbReference type="InterPro" id="IPR023042">
    <property type="entry name" value="Peptidase_M17_leu_NH2_pept"/>
</dbReference>
<dbReference type="Pfam" id="PF02789">
    <property type="entry name" value="Peptidase_M17_N"/>
    <property type="match status" value="1"/>
</dbReference>
<feature type="binding site" evidence="8">
    <location>
        <position position="327"/>
    </location>
    <ligand>
        <name>Mn(2+)</name>
        <dbReference type="ChEBI" id="CHEBI:29035"/>
        <label>1</label>
    </ligand>
</feature>
<dbReference type="GO" id="GO:0006508">
    <property type="term" value="P:proteolysis"/>
    <property type="evidence" value="ECO:0007669"/>
    <property type="project" value="UniProtKB-KW"/>
</dbReference>
<name>A0A8J2BKS2_9BACT</name>
<dbReference type="InterPro" id="IPR043472">
    <property type="entry name" value="Macro_dom-like"/>
</dbReference>
<keyword evidence="8" id="KW-0963">Cytoplasm</keyword>
<feature type="binding site" evidence="8">
    <location>
        <position position="325"/>
    </location>
    <ligand>
        <name>Mn(2+)</name>
        <dbReference type="ChEBI" id="CHEBI:29035"/>
        <label>1</label>
    </ligand>
</feature>
<dbReference type="AlphaFoldDB" id="A0A8J2BKS2"/>
<reference evidence="10" key="1">
    <citation type="submission" date="2021-02" db="EMBL/GenBank/DDBJ databases">
        <authorList>
            <person name="Cremers G."/>
            <person name="Picone N."/>
        </authorList>
    </citation>
    <scope>NUCLEOTIDE SEQUENCE</scope>
    <source>
        <strain evidence="10">PQ17</strain>
    </source>
</reference>
<gene>
    <name evidence="8 10" type="primary">pepA</name>
    <name evidence="10" type="ORF">MPNT_10449</name>
</gene>
<dbReference type="NCBIfam" id="NF002074">
    <property type="entry name" value="PRK00913.1-4"/>
    <property type="match status" value="1"/>
</dbReference>
<evidence type="ECO:0000256" key="1">
    <source>
        <dbReference type="ARBA" id="ARBA00000135"/>
    </source>
</evidence>
<comment type="caution">
    <text evidence="10">The sequence shown here is derived from an EMBL/GenBank/DDBJ whole genome shotgun (WGS) entry which is preliminary data.</text>
</comment>
<evidence type="ECO:0000313" key="11">
    <source>
        <dbReference type="Proteomes" id="UP000663859"/>
    </source>
</evidence>
<keyword evidence="4 8" id="KW-0031">Aminopeptidase</keyword>
<evidence type="ECO:0000259" key="9">
    <source>
        <dbReference type="PROSITE" id="PS00631"/>
    </source>
</evidence>
<feature type="binding site" evidence="8">
    <location>
        <position position="327"/>
    </location>
    <ligand>
        <name>Mn(2+)</name>
        <dbReference type="ChEBI" id="CHEBI:29035"/>
        <label>2</label>
    </ligand>
</feature>
<dbReference type="InterPro" id="IPR008283">
    <property type="entry name" value="Peptidase_M17_N"/>
</dbReference>
<dbReference type="EC" id="3.4.11.1" evidence="8"/>
<comment type="function">
    <text evidence="8">Presumably involved in the processing and regular turnover of intracellular proteins. Catalyzes the removal of unsubstituted N-terminal amino acids from various peptides.</text>
</comment>
<feature type="domain" description="Cytosol aminopeptidase" evidence="9">
    <location>
        <begin position="323"/>
        <end position="330"/>
    </location>
</feature>
<dbReference type="HAMAP" id="MF_00181">
    <property type="entry name" value="Cytosol_peptidase_M17"/>
    <property type="match status" value="1"/>
</dbReference>
<evidence type="ECO:0000256" key="6">
    <source>
        <dbReference type="ARBA" id="ARBA00022801"/>
    </source>
</evidence>
<comment type="subcellular location">
    <subcellularLocation>
        <location evidence="8">Cytoplasm</location>
    </subcellularLocation>
</comment>
<dbReference type="PROSITE" id="PS00631">
    <property type="entry name" value="CYTOSOL_AP"/>
    <property type="match status" value="1"/>
</dbReference>
<dbReference type="CDD" id="cd00433">
    <property type="entry name" value="Peptidase_M17"/>
    <property type="match status" value="1"/>
</dbReference>
<feature type="active site" evidence="8">
    <location>
        <position position="255"/>
    </location>
</feature>
<evidence type="ECO:0000313" key="10">
    <source>
        <dbReference type="EMBL" id="CAF0689951.1"/>
    </source>
</evidence>
<comment type="catalytic activity">
    <reaction evidence="1 8">
        <text>Release of an N-terminal amino acid, Xaa-|-Yaa-, in which Xaa is preferably Leu, but may be other amino acids including Pro although not Arg or Lys, and Yaa may be Pro. Amino acid amides and methyl esters are also readily hydrolyzed, but rates on arylamides are exceedingly low.</text>
        <dbReference type="EC" id="3.4.11.1"/>
    </reaction>
</comment>
<comment type="catalytic activity">
    <reaction evidence="2 8">
        <text>Release of an N-terminal amino acid, preferentially leucine, but not glutamic or aspartic acids.</text>
        <dbReference type="EC" id="3.4.11.10"/>
    </reaction>
</comment>
<dbReference type="PRINTS" id="PR00481">
    <property type="entry name" value="LAMNOPPTDASE"/>
</dbReference>
<dbReference type="EC" id="3.4.11.10" evidence="8"/>
<feature type="binding site" evidence="8">
    <location>
        <position position="243"/>
    </location>
    <ligand>
        <name>Mn(2+)</name>
        <dbReference type="ChEBI" id="CHEBI:29035"/>
        <label>2</label>
    </ligand>
</feature>
<dbReference type="GO" id="GO:0070006">
    <property type="term" value="F:metalloaminopeptidase activity"/>
    <property type="evidence" value="ECO:0007669"/>
    <property type="project" value="InterPro"/>
</dbReference>
<dbReference type="PANTHER" id="PTHR11963:SF23">
    <property type="entry name" value="CYTOSOL AMINOPEPTIDASE"/>
    <property type="match status" value="1"/>
</dbReference>
<accession>A0A8J2BKS2</accession>
<dbReference type="Gene3D" id="3.40.630.10">
    <property type="entry name" value="Zn peptidases"/>
    <property type="match status" value="1"/>
</dbReference>
<evidence type="ECO:0000256" key="3">
    <source>
        <dbReference type="ARBA" id="ARBA00009528"/>
    </source>
</evidence>
<keyword evidence="5 8" id="KW-0645">Protease</keyword>
<keyword evidence="6 8" id="KW-0378">Hydrolase</keyword>
<protein>
    <recommendedName>
        <fullName evidence="8">Probable cytosol aminopeptidase</fullName>
        <ecNumber evidence="8">3.4.11.1</ecNumber>
    </recommendedName>
    <alternativeName>
        <fullName evidence="8">Leucine aminopeptidase</fullName>
        <shortName evidence="8">LAP</shortName>
        <ecNumber evidence="8">3.4.11.10</ecNumber>
    </alternativeName>
    <alternativeName>
        <fullName evidence="8">Leucyl aminopeptidase</fullName>
    </alternativeName>
</protein>
<organism evidence="10 11">
    <name type="scientific">Candidatus Methylacidithermus pantelleriae</name>
    <dbReference type="NCBI Taxonomy" id="2744239"/>
    <lineage>
        <taxon>Bacteria</taxon>
        <taxon>Pseudomonadati</taxon>
        <taxon>Verrucomicrobiota</taxon>
        <taxon>Methylacidiphilae</taxon>
        <taxon>Methylacidiphilales</taxon>
        <taxon>Methylacidiphilaceae</taxon>
        <taxon>Candidatus Methylacidithermus</taxon>
    </lineage>
</organism>
<dbReference type="GO" id="GO:0030145">
    <property type="term" value="F:manganese ion binding"/>
    <property type="evidence" value="ECO:0007669"/>
    <property type="project" value="UniProtKB-UniRule"/>
</dbReference>
<comment type="similarity">
    <text evidence="3 8">Belongs to the peptidase M17 family.</text>
</comment>
<keyword evidence="8" id="KW-0479">Metal-binding</keyword>
<dbReference type="EMBL" id="CAJNOB010000001">
    <property type="protein sequence ID" value="CAF0689951.1"/>
    <property type="molecule type" value="Genomic_DNA"/>
</dbReference>
<feature type="binding site" evidence="8">
    <location>
        <position position="266"/>
    </location>
    <ligand>
        <name>Mn(2+)</name>
        <dbReference type="ChEBI" id="CHEBI:29035"/>
        <label>2</label>
    </ligand>
</feature>
<evidence type="ECO:0000256" key="8">
    <source>
        <dbReference type="HAMAP-Rule" id="MF_00181"/>
    </source>
</evidence>
<dbReference type="RefSeq" id="WP_174581849.1">
    <property type="nucleotide sequence ID" value="NZ_CAJNOB010000001.1"/>
</dbReference>
<dbReference type="PANTHER" id="PTHR11963">
    <property type="entry name" value="LEUCINE AMINOPEPTIDASE-RELATED"/>
    <property type="match status" value="1"/>
</dbReference>
<proteinExistence type="inferred from homology"/>
<dbReference type="SUPFAM" id="SSF52949">
    <property type="entry name" value="Macro domain-like"/>
    <property type="match status" value="1"/>
</dbReference>
<evidence type="ECO:0000256" key="7">
    <source>
        <dbReference type="ARBA" id="ARBA00023211"/>
    </source>
</evidence>
<dbReference type="Gene3D" id="3.40.220.10">
    <property type="entry name" value="Leucine Aminopeptidase, subunit E, domain 1"/>
    <property type="match status" value="1"/>
</dbReference>
<dbReference type="NCBIfam" id="NF002073">
    <property type="entry name" value="PRK00913.1-2"/>
    <property type="match status" value="1"/>
</dbReference>
<keyword evidence="7 8" id="KW-0464">Manganese</keyword>
<dbReference type="InterPro" id="IPR000819">
    <property type="entry name" value="Peptidase_M17_C"/>
</dbReference>
<dbReference type="InterPro" id="IPR011356">
    <property type="entry name" value="Leucine_aapep/pepB"/>
</dbReference>
<feature type="binding site" evidence="8">
    <location>
        <position position="248"/>
    </location>
    <ligand>
        <name>Mn(2+)</name>
        <dbReference type="ChEBI" id="CHEBI:29035"/>
        <label>1</label>
    </ligand>
</feature>
<evidence type="ECO:0000256" key="5">
    <source>
        <dbReference type="ARBA" id="ARBA00022670"/>
    </source>
</evidence>
<keyword evidence="11" id="KW-1185">Reference proteome</keyword>
<evidence type="ECO:0000256" key="2">
    <source>
        <dbReference type="ARBA" id="ARBA00000967"/>
    </source>
</evidence>